<keyword evidence="9" id="KW-0325">Glycoprotein</keyword>
<keyword evidence="6" id="KW-0735">Signal-anchor</keyword>
<dbReference type="PANTHER" id="PTHR19297">
    <property type="entry name" value="GLYCOSYLTRANSFERASE 14 FAMILY MEMBER"/>
    <property type="match status" value="1"/>
</dbReference>
<keyword evidence="12" id="KW-1185">Reference proteome</keyword>
<dbReference type="Proteomes" id="UP000024635">
    <property type="component" value="Unassembled WGS sequence"/>
</dbReference>
<keyword evidence="7" id="KW-1133">Transmembrane helix</keyword>
<keyword evidence="5" id="KW-0812">Transmembrane</keyword>
<dbReference type="AlphaFoldDB" id="A0A016SYA7"/>
<keyword evidence="8" id="KW-0472">Membrane</keyword>
<dbReference type="OrthoDB" id="2019572at2759"/>
<comment type="similarity">
    <text evidence="10">Belongs to the glycosyltransferase 14 family.</text>
</comment>
<evidence type="ECO:0000256" key="5">
    <source>
        <dbReference type="ARBA" id="ARBA00022692"/>
    </source>
</evidence>
<organism evidence="11 12">
    <name type="scientific">Ancylostoma ceylanicum</name>
    <dbReference type="NCBI Taxonomy" id="53326"/>
    <lineage>
        <taxon>Eukaryota</taxon>
        <taxon>Metazoa</taxon>
        <taxon>Ecdysozoa</taxon>
        <taxon>Nematoda</taxon>
        <taxon>Chromadorea</taxon>
        <taxon>Rhabditida</taxon>
        <taxon>Rhabditina</taxon>
        <taxon>Rhabditomorpha</taxon>
        <taxon>Strongyloidea</taxon>
        <taxon>Ancylostomatidae</taxon>
        <taxon>Ancylostomatinae</taxon>
        <taxon>Ancylostoma</taxon>
    </lineage>
</organism>
<evidence type="ECO:0000256" key="8">
    <source>
        <dbReference type="ARBA" id="ARBA00023136"/>
    </source>
</evidence>
<name>A0A016SYA7_9BILA</name>
<gene>
    <name evidence="11" type="primary">Acey_s0160.g3352</name>
    <name evidence="11" type="ORF">Y032_0160g3352</name>
</gene>
<dbReference type="GO" id="GO:0008375">
    <property type="term" value="F:acetylglucosaminyltransferase activity"/>
    <property type="evidence" value="ECO:0007669"/>
    <property type="project" value="TreeGrafter"/>
</dbReference>
<dbReference type="Pfam" id="PF02485">
    <property type="entry name" value="Branch"/>
    <property type="match status" value="1"/>
</dbReference>
<evidence type="ECO:0000256" key="10">
    <source>
        <dbReference type="ARBA" id="ARBA00038150"/>
    </source>
</evidence>
<evidence type="ECO:0000256" key="6">
    <source>
        <dbReference type="ARBA" id="ARBA00022968"/>
    </source>
</evidence>
<evidence type="ECO:0000313" key="12">
    <source>
        <dbReference type="Proteomes" id="UP000024635"/>
    </source>
</evidence>
<comment type="pathway">
    <text evidence="2">Protein modification; protein glycosylation.</text>
</comment>
<evidence type="ECO:0000256" key="3">
    <source>
        <dbReference type="ARBA" id="ARBA00022676"/>
    </source>
</evidence>
<evidence type="ECO:0000256" key="2">
    <source>
        <dbReference type="ARBA" id="ARBA00004922"/>
    </source>
</evidence>
<comment type="caution">
    <text evidence="11">The sequence shown here is derived from an EMBL/GenBank/DDBJ whole genome shotgun (WGS) entry which is preliminary data.</text>
</comment>
<dbReference type="EMBL" id="JARK01001496">
    <property type="protein sequence ID" value="EYB95435.1"/>
    <property type="molecule type" value="Genomic_DNA"/>
</dbReference>
<proteinExistence type="inferred from homology"/>
<accession>A0A016SYA7</accession>
<reference evidence="12" key="1">
    <citation type="journal article" date="2015" name="Nat. Genet.">
        <title>The genome and transcriptome of the zoonotic hookworm Ancylostoma ceylanicum identify infection-specific gene families.</title>
        <authorList>
            <person name="Schwarz E.M."/>
            <person name="Hu Y."/>
            <person name="Antoshechkin I."/>
            <person name="Miller M.M."/>
            <person name="Sternberg P.W."/>
            <person name="Aroian R.V."/>
        </authorList>
    </citation>
    <scope>NUCLEOTIDE SEQUENCE</scope>
    <source>
        <strain evidence="12">HY135</strain>
    </source>
</reference>
<dbReference type="PANTHER" id="PTHR19297:SF185">
    <property type="entry name" value="BETA-1,3-GALACTOSYL-O-GLYCOSYL-GLYCOPROTEIN BETA-1,6-N-ACETYLGLUCOSAMINYLTRANSFERASE 3"/>
    <property type="match status" value="1"/>
</dbReference>
<evidence type="ECO:0008006" key="13">
    <source>
        <dbReference type="Google" id="ProtNLM"/>
    </source>
</evidence>
<evidence type="ECO:0000256" key="9">
    <source>
        <dbReference type="ARBA" id="ARBA00023180"/>
    </source>
</evidence>
<dbReference type="InterPro" id="IPR003406">
    <property type="entry name" value="Glyco_trans_14"/>
</dbReference>
<keyword evidence="3" id="KW-0328">Glycosyltransferase</keyword>
<dbReference type="STRING" id="53326.A0A016SYA7"/>
<evidence type="ECO:0000256" key="4">
    <source>
        <dbReference type="ARBA" id="ARBA00022679"/>
    </source>
</evidence>
<evidence type="ECO:0000256" key="1">
    <source>
        <dbReference type="ARBA" id="ARBA00004606"/>
    </source>
</evidence>
<evidence type="ECO:0000256" key="7">
    <source>
        <dbReference type="ARBA" id="ARBA00022989"/>
    </source>
</evidence>
<dbReference type="GO" id="GO:0016020">
    <property type="term" value="C:membrane"/>
    <property type="evidence" value="ECO:0007669"/>
    <property type="project" value="UniProtKB-SubCell"/>
</dbReference>
<keyword evidence="4" id="KW-0808">Transferase</keyword>
<protein>
    <recommendedName>
        <fullName evidence="13">Core-2/I-Branching enzyme</fullName>
    </recommendedName>
</protein>
<evidence type="ECO:0000313" key="11">
    <source>
        <dbReference type="EMBL" id="EYB95435.1"/>
    </source>
</evidence>
<comment type="subcellular location">
    <subcellularLocation>
        <location evidence="1">Membrane</location>
        <topology evidence="1">Single-pass type II membrane protein</topology>
    </subcellularLocation>
</comment>
<sequence length="367" mass="42312">MCLLVECTMEKNKCSTIKDLFGFNIRTLSTEEKQYPLAYAVVVYRNIVQVLFQLSAFYHPQNEYCVAVSGSADESMLEILRDVHDCFPNIHVMKRPPLQWGNFEVINTTYACFEYLAKSATPWKYFQYLSGVDAPLKTNLEMVQILKRLNETANADIEKFPIERIGRTNRSPPPLPLVKSSLSILLSRRAVNEMVETPLTGRLLKYLSRTYIPDESFWVTLVGNPSTLSITGGFDADKVLLFQKTISSINKEAYDSYKEDVAPMNAYISRYQVWKGSKCHGKMFRYSCIFGVRDIPVLLKQPHLVAHKFYIQYQPASYFCILKTIRQRTFSPVPFNSSPYAKIPFVELNRGVPFFNLSHPEWIMKIH</sequence>